<dbReference type="VEuPathDB" id="FungiDB:AMAG_13207"/>
<keyword evidence="2 7" id="KW-0963">Cytoplasm</keyword>
<evidence type="ECO:0000313" key="9">
    <source>
        <dbReference type="EMBL" id="KNE68035.1"/>
    </source>
</evidence>
<keyword evidence="6 7" id="KW-0342">GTP-binding</keyword>
<evidence type="ECO:0000256" key="2">
    <source>
        <dbReference type="ARBA" id="ARBA00022490"/>
    </source>
</evidence>
<dbReference type="STRING" id="578462.A0A0L0T062"/>
<dbReference type="FunFam" id="3.40.50.300:FF:000579">
    <property type="entry name" value="GPN-loop GTPase"/>
    <property type="match status" value="1"/>
</dbReference>
<keyword evidence="5 7" id="KW-0378">Hydrolase</keyword>
<accession>A0A0L0T062</accession>
<dbReference type="GO" id="GO:0005525">
    <property type="term" value="F:GTP binding"/>
    <property type="evidence" value="ECO:0007669"/>
    <property type="project" value="UniProtKB-KW"/>
</dbReference>
<sequence length="380" mass="41225">MSSKSTAPASQPATGSAAARPPAAASSTSTTAPSPASTDAAAAAPTTPAKKLPTCVLLVGMAGSGKTSVMQRMNAHLLTTKQRPYIVNLDPAVTHVPYAPNIDIRDTVKYAEVMKQYQLGPNGAILTSLNLFTTKFDQVLDLLEKRQDSVDYILIDTPGQIEVFTWSASGSIITDSLAATYPTVVAFVVDTPRSASPATFMSNMLYACSILYRTRLPFVVLFNKSDVTDPAFAIEWMRDFEAFQSALHASDHSDHEPPYMHSLVQSMSLVLDEFYSILDPVSFSAVTGLGAPALFEAFGRARDEYFKEYKPELERLIQEREKRQKDQRQRQMEKLMRDIKLEEAQGTGTEKGQVGAGADAGAGSAGQEQSKGKGKAKPRK</sequence>
<feature type="compositionally biased region" description="Low complexity" evidence="8">
    <location>
        <begin position="12"/>
        <end position="45"/>
    </location>
</feature>
<evidence type="ECO:0000256" key="8">
    <source>
        <dbReference type="SAM" id="MobiDB-lite"/>
    </source>
</evidence>
<dbReference type="EMBL" id="GG745355">
    <property type="protein sequence ID" value="KNE68035.1"/>
    <property type="molecule type" value="Genomic_DNA"/>
</dbReference>
<evidence type="ECO:0000256" key="5">
    <source>
        <dbReference type="ARBA" id="ARBA00022801"/>
    </source>
</evidence>
<keyword evidence="3" id="KW-0597">Phosphoprotein</keyword>
<comment type="subunit">
    <text evidence="7">Binds to RNA polymerase II.</text>
</comment>
<feature type="region of interest" description="Disordered" evidence="8">
    <location>
        <begin position="320"/>
        <end position="380"/>
    </location>
</feature>
<comment type="subcellular location">
    <subcellularLocation>
        <location evidence="7">Cytoplasm</location>
    </subcellularLocation>
    <subcellularLocation>
        <location evidence="7">Nucleus</location>
    </subcellularLocation>
</comment>
<protein>
    <recommendedName>
        <fullName evidence="7">GPN-loop GTPase</fullName>
        <ecNumber evidence="7">3.6.5.-</ecNumber>
    </recommendedName>
</protein>
<evidence type="ECO:0000256" key="3">
    <source>
        <dbReference type="ARBA" id="ARBA00022553"/>
    </source>
</evidence>
<dbReference type="Gene3D" id="3.40.50.300">
    <property type="entry name" value="P-loop containing nucleotide triphosphate hydrolases"/>
    <property type="match status" value="1"/>
</dbReference>
<evidence type="ECO:0000256" key="6">
    <source>
        <dbReference type="ARBA" id="ARBA00023134"/>
    </source>
</evidence>
<dbReference type="PANTHER" id="PTHR21231:SF8">
    <property type="entry name" value="GPN-LOOP GTPASE 1"/>
    <property type="match status" value="1"/>
</dbReference>
<evidence type="ECO:0000256" key="7">
    <source>
        <dbReference type="RuleBase" id="RU365059"/>
    </source>
</evidence>
<dbReference type="SUPFAM" id="SSF52540">
    <property type="entry name" value="P-loop containing nucleoside triphosphate hydrolases"/>
    <property type="match status" value="1"/>
</dbReference>
<dbReference type="GO" id="GO:0005634">
    <property type="term" value="C:nucleus"/>
    <property type="evidence" value="ECO:0007669"/>
    <property type="project" value="UniProtKB-SubCell"/>
</dbReference>
<feature type="compositionally biased region" description="Polar residues" evidence="8">
    <location>
        <begin position="1"/>
        <end position="11"/>
    </location>
</feature>
<evidence type="ECO:0000313" key="10">
    <source>
        <dbReference type="Proteomes" id="UP000054350"/>
    </source>
</evidence>
<dbReference type="InterPro" id="IPR004130">
    <property type="entry name" value="Gpn"/>
</dbReference>
<dbReference type="Proteomes" id="UP000054350">
    <property type="component" value="Unassembled WGS sequence"/>
</dbReference>
<organism evidence="9 10">
    <name type="scientific">Allomyces macrogynus (strain ATCC 38327)</name>
    <name type="common">Allomyces javanicus var. macrogynus</name>
    <dbReference type="NCBI Taxonomy" id="578462"/>
    <lineage>
        <taxon>Eukaryota</taxon>
        <taxon>Fungi</taxon>
        <taxon>Fungi incertae sedis</taxon>
        <taxon>Blastocladiomycota</taxon>
        <taxon>Blastocladiomycetes</taxon>
        <taxon>Blastocladiales</taxon>
        <taxon>Blastocladiaceae</taxon>
        <taxon>Allomyces</taxon>
    </lineage>
</organism>
<dbReference type="OrthoDB" id="243313at2759"/>
<evidence type="ECO:0000256" key="1">
    <source>
        <dbReference type="ARBA" id="ARBA00005290"/>
    </source>
</evidence>
<dbReference type="EC" id="3.6.5.-" evidence="7"/>
<dbReference type="InterPro" id="IPR030230">
    <property type="entry name" value="Gpn1/Npa3/XAB1"/>
</dbReference>
<name>A0A0L0T062_ALLM3</name>
<keyword evidence="10" id="KW-1185">Reference proteome</keyword>
<dbReference type="eggNOG" id="KOG1532">
    <property type="taxonomic scope" value="Eukaryota"/>
</dbReference>
<gene>
    <name evidence="9" type="ORF">AMAG_13207</name>
</gene>
<dbReference type="OMA" id="MIIVFNK"/>
<dbReference type="InterPro" id="IPR027417">
    <property type="entry name" value="P-loop_NTPase"/>
</dbReference>
<dbReference type="PANTHER" id="PTHR21231">
    <property type="entry name" value="XPA-BINDING PROTEIN 1-RELATED"/>
    <property type="match status" value="1"/>
</dbReference>
<feature type="compositionally biased region" description="Basic and acidic residues" evidence="8">
    <location>
        <begin position="320"/>
        <end position="343"/>
    </location>
</feature>
<comment type="similarity">
    <text evidence="1 7">Belongs to the GPN-loop GTPase family.</text>
</comment>
<proteinExistence type="inferred from homology"/>
<feature type="compositionally biased region" description="Gly residues" evidence="8">
    <location>
        <begin position="354"/>
        <end position="364"/>
    </location>
</feature>
<dbReference type="AlphaFoldDB" id="A0A0L0T062"/>
<comment type="function">
    <text evidence="7">Small GTPase required for proper nuclear import of RNA polymerase II (RNAPII). May act at an RNAP assembly step prior to nuclear import.</text>
</comment>
<keyword evidence="4 7" id="KW-0547">Nucleotide-binding</keyword>
<dbReference type="GO" id="GO:0003924">
    <property type="term" value="F:GTPase activity"/>
    <property type="evidence" value="ECO:0007669"/>
    <property type="project" value="InterPro"/>
</dbReference>
<dbReference type="CDD" id="cd17870">
    <property type="entry name" value="GPN1"/>
    <property type="match status" value="1"/>
</dbReference>
<dbReference type="GO" id="GO:0005737">
    <property type="term" value="C:cytoplasm"/>
    <property type="evidence" value="ECO:0007669"/>
    <property type="project" value="UniProtKB-SubCell"/>
</dbReference>
<reference evidence="9 10" key="1">
    <citation type="submission" date="2009-11" db="EMBL/GenBank/DDBJ databases">
        <title>Annotation of Allomyces macrogynus ATCC 38327.</title>
        <authorList>
            <consortium name="The Broad Institute Genome Sequencing Platform"/>
            <person name="Russ C."/>
            <person name="Cuomo C."/>
            <person name="Burger G."/>
            <person name="Gray M.W."/>
            <person name="Holland P.W.H."/>
            <person name="King N."/>
            <person name="Lang F.B.F."/>
            <person name="Roger A.J."/>
            <person name="Ruiz-Trillo I."/>
            <person name="Young S.K."/>
            <person name="Zeng Q."/>
            <person name="Gargeya S."/>
            <person name="Fitzgerald M."/>
            <person name="Haas B."/>
            <person name="Abouelleil A."/>
            <person name="Alvarado L."/>
            <person name="Arachchi H.M."/>
            <person name="Berlin A."/>
            <person name="Chapman S.B."/>
            <person name="Gearin G."/>
            <person name="Goldberg J."/>
            <person name="Griggs A."/>
            <person name="Gujja S."/>
            <person name="Hansen M."/>
            <person name="Heiman D."/>
            <person name="Howarth C."/>
            <person name="Larimer J."/>
            <person name="Lui A."/>
            <person name="MacDonald P.J.P."/>
            <person name="McCowen C."/>
            <person name="Montmayeur A."/>
            <person name="Murphy C."/>
            <person name="Neiman D."/>
            <person name="Pearson M."/>
            <person name="Priest M."/>
            <person name="Roberts A."/>
            <person name="Saif S."/>
            <person name="Shea T."/>
            <person name="Sisk P."/>
            <person name="Stolte C."/>
            <person name="Sykes S."/>
            <person name="Wortman J."/>
            <person name="Nusbaum C."/>
            <person name="Birren B."/>
        </authorList>
    </citation>
    <scope>NUCLEOTIDE SEQUENCE [LARGE SCALE GENOMIC DNA]</scope>
    <source>
        <strain evidence="9 10">ATCC 38327</strain>
    </source>
</reference>
<dbReference type="Pfam" id="PF03029">
    <property type="entry name" value="ATP_bind_1"/>
    <property type="match status" value="1"/>
</dbReference>
<reference evidence="10" key="2">
    <citation type="submission" date="2009-11" db="EMBL/GenBank/DDBJ databases">
        <title>The Genome Sequence of Allomyces macrogynus strain ATCC 38327.</title>
        <authorList>
            <consortium name="The Broad Institute Genome Sequencing Platform"/>
            <person name="Russ C."/>
            <person name="Cuomo C."/>
            <person name="Shea T."/>
            <person name="Young S.K."/>
            <person name="Zeng Q."/>
            <person name="Koehrsen M."/>
            <person name="Haas B."/>
            <person name="Borodovsky M."/>
            <person name="Guigo R."/>
            <person name="Alvarado L."/>
            <person name="Berlin A."/>
            <person name="Borenstein D."/>
            <person name="Chen Z."/>
            <person name="Engels R."/>
            <person name="Freedman E."/>
            <person name="Gellesch M."/>
            <person name="Goldberg J."/>
            <person name="Griggs A."/>
            <person name="Gujja S."/>
            <person name="Heiman D."/>
            <person name="Hepburn T."/>
            <person name="Howarth C."/>
            <person name="Jen D."/>
            <person name="Larson L."/>
            <person name="Lewis B."/>
            <person name="Mehta T."/>
            <person name="Park D."/>
            <person name="Pearson M."/>
            <person name="Roberts A."/>
            <person name="Saif S."/>
            <person name="Shenoy N."/>
            <person name="Sisk P."/>
            <person name="Stolte C."/>
            <person name="Sykes S."/>
            <person name="Walk T."/>
            <person name="White J."/>
            <person name="Yandava C."/>
            <person name="Burger G."/>
            <person name="Gray M.W."/>
            <person name="Holland P.W.H."/>
            <person name="King N."/>
            <person name="Lang F.B.F."/>
            <person name="Roger A.J."/>
            <person name="Ruiz-Trillo I."/>
            <person name="Lander E."/>
            <person name="Nusbaum C."/>
        </authorList>
    </citation>
    <scope>NUCLEOTIDE SEQUENCE [LARGE SCALE GENOMIC DNA]</scope>
    <source>
        <strain evidence="10">ATCC 38327</strain>
    </source>
</reference>
<feature type="region of interest" description="Disordered" evidence="8">
    <location>
        <begin position="1"/>
        <end position="45"/>
    </location>
</feature>
<evidence type="ECO:0000256" key="4">
    <source>
        <dbReference type="ARBA" id="ARBA00022741"/>
    </source>
</evidence>